<comment type="caution">
    <text evidence="10">The sequence shown here is derived from an EMBL/GenBank/DDBJ whole genome shotgun (WGS) entry which is preliminary data.</text>
</comment>
<comment type="similarity">
    <text evidence="3">Belongs to the WHI5/NRM1 family.</text>
</comment>
<dbReference type="GO" id="GO:0005737">
    <property type="term" value="C:cytoplasm"/>
    <property type="evidence" value="ECO:0007669"/>
    <property type="project" value="UniProtKB-SubCell"/>
</dbReference>
<feature type="compositionally biased region" description="Low complexity" evidence="9">
    <location>
        <begin position="172"/>
        <end position="191"/>
    </location>
</feature>
<evidence type="ECO:0000313" key="10">
    <source>
        <dbReference type="EMBL" id="KAF2721242.1"/>
    </source>
</evidence>
<name>A0A9P4UMH3_9PEZI</name>
<feature type="region of interest" description="Disordered" evidence="9">
    <location>
        <begin position="171"/>
        <end position="191"/>
    </location>
</feature>
<proteinExistence type="inferred from homology"/>
<feature type="region of interest" description="Disordered" evidence="9">
    <location>
        <begin position="25"/>
        <end position="53"/>
    </location>
</feature>
<dbReference type="Pfam" id="PF08528">
    <property type="entry name" value="Whi5"/>
    <property type="match status" value="1"/>
</dbReference>
<keyword evidence="11" id="KW-1185">Reference proteome</keyword>
<keyword evidence="5" id="KW-0678">Repressor</keyword>
<evidence type="ECO:0000313" key="11">
    <source>
        <dbReference type="Proteomes" id="UP000799441"/>
    </source>
</evidence>
<feature type="region of interest" description="Disordered" evidence="9">
    <location>
        <begin position="290"/>
        <end position="355"/>
    </location>
</feature>
<evidence type="ECO:0000256" key="8">
    <source>
        <dbReference type="ARBA" id="ARBA00023242"/>
    </source>
</evidence>
<evidence type="ECO:0000256" key="2">
    <source>
        <dbReference type="ARBA" id="ARBA00004496"/>
    </source>
</evidence>
<feature type="region of interest" description="Disordered" evidence="9">
    <location>
        <begin position="90"/>
        <end position="158"/>
    </location>
</feature>
<dbReference type="Proteomes" id="UP000799441">
    <property type="component" value="Unassembled WGS sequence"/>
</dbReference>
<evidence type="ECO:0000256" key="6">
    <source>
        <dbReference type="ARBA" id="ARBA00023015"/>
    </source>
</evidence>
<keyword evidence="8" id="KW-0539">Nucleus</keyword>
<dbReference type="AlphaFoldDB" id="A0A9P4UMH3"/>
<dbReference type="GO" id="GO:0005634">
    <property type="term" value="C:nucleus"/>
    <property type="evidence" value="ECO:0007669"/>
    <property type="project" value="UniProtKB-SubCell"/>
</dbReference>
<keyword evidence="7" id="KW-0804">Transcription</keyword>
<protein>
    <submittedName>
        <fullName evidence="10">Uncharacterized protein</fullName>
    </submittedName>
</protein>
<feature type="compositionally biased region" description="Polar residues" evidence="9">
    <location>
        <begin position="121"/>
        <end position="132"/>
    </location>
</feature>
<evidence type="ECO:0000256" key="1">
    <source>
        <dbReference type="ARBA" id="ARBA00004123"/>
    </source>
</evidence>
<evidence type="ECO:0000256" key="3">
    <source>
        <dbReference type="ARBA" id="ARBA00006922"/>
    </source>
</evidence>
<feature type="compositionally biased region" description="Polar residues" evidence="9">
    <location>
        <begin position="346"/>
        <end position="355"/>
    </location>
</feature>
<organism evidence="10 11">
    <name type="scientific">Polychaeton citri CBS 116435</name>
    <dbReference type="NCBI Taxonomy" id="1314669"/>
    <lineage>
        <taxon>Eukaryota</taxon>
        <taxon>Fungi</taxon>
        <taxon>Dikarya</taxon>
        <taxon>Ascomycota</taxon>
        <taxon>Pezizomycotina</taxon>
        <taxon>Dothideomycetes</taxon>
        <taxon>Dothideomycetidae</taxon>
        <taxon>Capnodiales</taxon>
        <taxon>Capnodiaceae</taxon>
        <taxon>Polychaeton</taxon>
    </lineage>
</organism>
<evidence type="ECO:0000256" key="9">
    <source>
        <dbReference type="SAM" id="MobiDB-lite"/>
    </source>
</evidence>
<feature type="compositionally biased region" description="Basic and acidic residues" evidence="9">
    <location>
        <begin position="290"/>
        <end position="300"/>
    </location>
</feature>
<evidence type="ECO:0000256" key="4">
    <source>
        <dbReference type="ARBA" id="ARBA00022490"/>
    </source>
</evidence>
<dbReference type="InterPro" id="IPR013734">
    <property type="entry name" value="TF_Nrm1/Whi5"/>
</dbReference>
<keyword evidence="4" id="KW-0963">Cytoplasm</keyword>
<sequence length="355" mass="38976">MASPRIAATAANDENQPVVVNAKQAVQESNHEGTTRDQQTRPPLGTLSPNTKINAPGIELLKKKPMTSSPLKRSFTASVDDRQGFTYLKKRKFSGEEPDLQGEVSHQPTHGIPTKEVRHTTPGSYTITPSQSIDRDPTPTEPNTPSDNGDSQCTQGSSVERASFSSWINYDPSSQQQQQQHQSSAQIQPQPRHSLEQLGLREDREDLVAKASLLRARLQLAMYKVRTNQVSLSFTALSEVSSGDATRISHQRVIDQAVAALRLEAQRTAPLHDRLSWGSLMDFGLEVTKPDSNQRSEEKACPSSPPLSHQSDEVETPRASQRAVASLAATPRQGSQVRRLDFTPARNVTSDFAKG</sequence>
<evidence type="ECO:0000256" key="5">
    <source>
        <dbReference type="ARBA" id="ARBA00022491"/>
    </source>
</evidence>
<feature type="compositionally biased region" description="Polar residues" evidence="9">
    <location>
        <begin position="141"/>
        <end position="158"/>
    </location>
</feature>
<feature type="compositionally biased region" description="Basic and acidic residues" evidence="9">
    <location>
        <begin position="29"/>
        <end position="39"/>
    </location>
</feature>
<reference evidence="10" key="1">
    <citation type="journal article" date="2020" name="Stud. Mycol.">
        <title>101 Dothideomycetes genomes: a test case for predicting lifestyles and emergence of pathogens.</title>
        <authorList>
            <person name="Haridas S."/>
            <person name="Albert R."/>
            <person name="Binder M."/>
            <person name="Bloem J."/>
            <person name="Labutti K."/>
            <person name="Salamov A."/>
            <person name="Andreopoulos B."/>
            <person name="Baker S."/>
            <person name="Barry K."/>
            <person name="Bills G."/>
            <person name="Bluhm B."/>
            <person name="Cannon C."/>
            <person name="Castanera R."/>
            <person name="Culley D."/>
            <person name="Daum C."/>
            <person name="Ezra D."/>
            <person name="Gonzalez J."/>
            <person name="Henrissat B."/>
            <person name="Kuo A."/>
            <person name="Liang C."/>
            <person name="Lipzen A."/>
            <person name="Lutzoni F."/>
            <person name="Magnuson J."/>
            <person name="Mondo S."/>
            <person name="Nolan M."/>
            <person name="Ohm R."/>
            <person name="Pangilinan J."/>
            <person name="Park H.-J."/>
            <person name="Ramirez L."/>
            <person name="Alfaro M."/>
            <person name="Sun H."/>
            <person name="Tritt A."/>
            <person name="Yoshinaga Y."/>
            <person name="Zwiers L.-H."/>
            <person name="Turgeon B."/>
            <person name="Goodwin S."/>
            <person name="Spatafora J."/>
            <person name="Crous P."/>
            <person name="Grigoriev I."/>
        </authorList>
    </citation>
    <scope>NUCLEOTIDE SEQUENCE</scope>
    <source>
        <strain evidence="10">CBS 116435</strain>
    </source>
</reference>
<evidence type="ECO:0000256" key="7">
    <source>
        <dbReference type="ARBA" id="ARBA00023163"/>
    </source>
</evidence>
<feature type="compositionally biased region" description="Polar residues" evidence="9">
    <location>
        <begin position="40"/>
        <end position="53"/>
    </location>
</feature>
<comment type="subcellular location">
    <subcellularLocation>
        <location evidence="2">Cytoplasm</location>
    </subcellularLocation>
    <subcellularLocation>
        <location evidence="1">Nucleus</location>
    </subcellularLocation>
</comment>
<dbReference type="EMBL" id="MU003792">
    <property type="protein sequence ID" value="KAF2721242.1"/>
    <property type="molecule type" value="Genomic_DNA"/>
</dbReference>
<dbReference type="OrthoDB" id="5345625at2759"/>
<keyword evidence="6" id="KW-0805">Transcription regulation</keyword>
<accession>A0A9P4UMH3</accession>
<gene>
    <name evidence="10" type="ORF">K431DRAFT_312734</name>
</gene>